<dbReference type="InterPro" id="IPR013154">
    <property type="entry name" value="ADH-like_N"/>
</dbReference>
<protein>
    <submittedName>
        <fullName evidence="3">Quinone oxidoreductase</fullName>
        <ecNumber evidence="3">1.6.5.5</ecNumber>
    </submittedName>
</protein>
<dbReference type="PANTHER" id="PTHR44154">
    <property type="entry name" value="QUINONE OXIDOREDUCTASE"/>
    <property type="match status" value="1"/>
</dbReference>
<dbReference type="AlphaFoldDB" id="A0A6J4VU56"/>
<gene>
    <name evidence="3" type="ORF">AVDCRST_MAG86-4083</name>
</gene>
<sequence length="191" mass="20608">MGNGAHRLEDYVKAAWYEQQGPARDVLEVGEMPTPTPDAGEVRLKVAVSGINPGDTKKRDNFFGYGMVYPRVIPHSDGAGVIDQLGEGVPDDWLGRRVWCYGAQSYRPFGTAAEYTILPLQKVVPLPAGVSFEQGACLGIPALTAHRAVRRTGSGTHGVGAGWSRGCGSERCAIRPPCRCPGHRRRAPRRG</sequence>
<dbReference type="EMBL" id="CADCWP010000359">
    <property type="protein sequence ID" value="CAA9588353.1"/>
    <property type="molecule type" value="Genomic_DNA"/>
</dbReference>
<dbReference type="EC" id="1.6.5.5" evidence="3"/>
<dbReference type="PANTHER" id="PTHR44154:SF1">
    <property type="entry name" value="QUINONE OXIDOREDUCTASE"/>
    <property type="match status" value="1"/>
</dbReference>
<dbReference type="InterPro" id="IPR051603">
    <property type="entry name" value="Zinc-ADH_QOR/CCCR"/>
</dbReference>
<organism evidence="3">
    <name type="scientific">uncultured Truepera sp</name>
    <dbReference type="NCBI Taxonomy" id="543023"/>
    <lineage>
        <taxon>Bacteria</taxon>
        <taxon>Thermotogati</taxon>
        <taxon>Deinococcota</taxon>
        <taxon>Deinococci</taxon>
        <taxon>Trueperales</taxon>
        <taxon>Trueperaceae</taxon>
        <taxon>Truepera</taxon>
        <taxon>environmental samples</taxon>
    </lineage>
</organism>
<dbReference type="SUPFAM" id="SSF50129">
    <property type="entry name" value="GroES-like"/>
    <property type="match status" value="1"/>
</dbReference>
<dbReference type="GO" id="GO:0003960">
    <property type="term" value="F:quinone reductase (NADPH) activity"/>
    <property type="evidence" value="ECO:0007669"/>
    <property type="project" value="UniProtKB-EC"/>
</dbReference>
<dbReference type="Pfam" id="PF08240">
    <property type="entry name" value="ADH_N"/>
    <property type="match status" value="1"/>
</dbReference>
<dbReference type="InterPro" id="IPR011032">
    <property type="entry name" value="GroES-like_sf"/>
</dbReference>
<keyword evidence="3" id="KW-0560">Oxidoreductase</keyword>
<keyword evidence="1" id="KW-0521">NADP</keyword>
<accession>A0A6J4VU56</accession>
<reference evidence="3" key="1">
    <citation type="submission" date="2020-02" db="EMBL/GenBank/DDBJ databases">
        <authorList>
            <person name="Meier V. D."/>
        </authorList>
    </citation>
    <scope>NUCLEOTIDE SEQUENCE</scope>
    <source>
        <strain evidence="3">AVDCRST_MAG86</strain>
    </source>
</reference>
<proteinExistence type="predicted"/>
<name>A0A6J4VU56_9DEIN</name>
<evidence type="ECO:0000313" key="3">
    <source>
        <dbReference type="EMBL" id="CAA9588353.1"/>
    </source>
</evidence>
<feature type="domain" description="Alcohol dehydrogenase-like N-terminal" evidence="2">
    <location>
        <begin position="39"/>
        <end position="127"/>
    </location>
</feature>
<dbReference type="Gene3D" id="3.90.180.10">
    <property type="entry name" value="Medium-chain alcohol dehydrogenases, catalytic domain"/>
    <property type="match status" value="1"/>
</dbReference>
<evidence type="ECO:0000256" key="1">
    <source>
        <dbReference type="ARBA" id="ARBA00022857"/>
    </source>
</evidence>
<evidence type="ECO:0000259" key="2">
    <source>
        <dbReference type="Pfam" id="PF08240"/>
    </source>
</evidence>